<dbReference type="GO" id="GO:0008781">
    <property type="term" value="F:N-acylneuraminate cytidylyltransferase activity"/>
    <property type="evidence" value="ECO:0007669"/>
    <property type="project" value="TreeGrafter"/>
</dbReference>
<dbReference type="InterPro" id="IPR003329">
    <property type="entry name" value="Cytidylyl_trans"/>
</dbReference>
<dbReference type="Pfam" id="PF02348">
    <property type="entry name" value="CTP_transf_3"/>
    <property type="match status" value="1"/>
</dbReference>
<dbReference type="EMBL" id="JJQO01000277">
    <property type="protein sequence ID" value="KKH61230.1"/>
    <property type="molecule type" value="Genomic_DNA"/>
</dbReference>
<dbReference type="InterPro" id="IPR029044">
    <property type="entry name" value="Nucleotide-diphossugar_trans"/>
</dbReference>
<dbReference type="PANTHER" id="PTHR21485">
    <property type="entry name" value="HAD SUPERFAMILY MEMBERS CMAS AND KDSC"/>
    <property type="match status" value="1"/>
</dbReference>
<evidence type="ECO:0000313" key="2">
    <source>
        <dbReference type="Proteomes" id="UP000034692"/>
    </source>
</evidence>
<accession>A0A0F8Q6G9</accession>
<dbReference type="SUPFAM" id="SSF53448">
    <property type="entry name" value="Nucleotide-diphospho-sugar transferases"/>
    <property type="match status" value="1"/>
</dbReference>
<name>A0A0F8Q6G9_METMZ</name>
<dbReference type="Gene3D" id="3.90.550.10">
    <property type="entry name" value="Spore Coat Polysaccharide Biosynthesis Protein SpsA, Chain A"/>
    <property type="match status" value="1"/>
</dbReference>
<dbReference type="PANTHER" id="PTHR21485:SF6">
    <property type="entry name" value="N-ACYLNEURAMINATE CYTIDYLYLTRANSFERASE-RELATED"/>
    <property type="match status" value="1"/>
</dbReference>
<feature type="non-terminal residue" evidence="1">
    <location>
        <position position="151"/>
    </location>
</feature>
<proteinExistence type="predicted"/>
<sequence length="151" mass="16874">MKRLCTICVRSGSKGVINKNIRELADKPLLAHSILQAKKSNLFQAIAVSSDSDEILNIAKRWEADYLVKRPYKLASDEAPKIPVIQHTLQTAEELTHQHFDVIVDLDATSPLRNISDISNVVTMLESNHVSNVITGTPARRSPYFNIVELN</sequence>
<dbReference type="CDD" id="cd02513">
    <property type="entry name" value="CMP-NeuAc_Synthase"/>
    <property type="match status" value="1"/>
</dbReference>
<dbReference type="AlphaFoldDB" id="A0A0F8Q6G9"/>
<evidence type="ECO:0000313" key="1">
    <source>
        <dbReference type="EMBL" id="KKH61230.1"/>
    </source>
</evidence>
<evidence type="ECO:0008006" key="3">
    <source>
        <dbReference type="Google" id="ProtNLM"/>
    </source>
</evidence>
<dbReference type="Proteomes" id="UP000034692">
    <property type="component" value="Unassembled WGS sequence"/>
</dbReference>
<protein>
    <recommendedName>
        <fullName evidence="3">Flagellar modification protein B</fullName>
    </recommendedName>
</protein>
<comment type="caution">
    <text evidence="1">The sequence shown here is derived from an EMBL/GenBank/DDBJ whole genome shotgun (WGS) entry which is preliminary data.</text>
</comment>
<gene>
    <name evidence="1" type="ORF">DU75_09520</name>
</gene>
<organism evidence="1 2">
    <name type="scientific">Methanosarcina mazei</name>
    <name type="common">Methanosarcina frisia</name>
    <dbReference type="NCBI Taxonomy" id="2209"/>
    <lineage>
        <taxon>Archaea</taxon>
        <taxon>Methanobacteriati</taxon>
        <taxon>Methanobacteriota</taxon>
        <taxon>Stenosarchaea group</taxon>
        <taxon>Methanomicrobia</taxon>
        <taxon>Methanosarcinales</taxon>
        <taxon>Methanosarcinaceae</taxon>
        <taxon>Methanosarcina</taxon>
    </lineage>
</organism>
<reference evidence="1 2" key="1">
    <citation type="journal article" date="2015" name="ISME J.">
        <title>Genomic and phenotypic differentiation among Methanosarcina mazei populations from Columbia River sediment.</title>
        <authorList>
            <person name="Youngblut N.D."/>
            <person name="Wirth J.S."/>
            <person name="Henriksen J.R."/>
            <person name="Smith M."/>
            <person name="Simon H."/>
            <person name="Metcalf W.W."/>
            <person name="Whitaker R.J."/>
        </authorList>
    </citation>
    <scope>NUCLEOTIDE SEQUENCE [LARGE SCALE GENOMIC DNA]</scope>
    <source>
        <strain evidence="1 2">1.H.A.2.7</strain>
    </source>
</reference>
<dbReference type="InterPro" id="IPR050793">
    <property type="entry name" value="CMP-NeuNAc_synthase"/>
</dbReference>